<proteinExistence type="predicted"/>
<dbReference type="PROSITE" id="PS50280">
    <property type="entry name" value="SET"/>
    <property type="match status" value="1"/>
</dbReference>
<feature type="domain" description="SET" evidence="1">
    <location>
        <begin position="1"/>
        <end position="116"/>
    </location>
</feature>
<dbReference type="InterPro" id="IPR001214">
    <property type="entry name" value="SET_dom"/>
</dbReference>
<reference evidence="3" key="1">
    <citation type="journal article" date="2019" name="Int. J. Syst. Evol. Microbiol.">
        <title>The Global Catalogue of Microorganisms (GCM) 10K type strain sequencing project: providing services to taxonomists for standard genome sequencing and annotation.</title>
        <authorList>
            <consortium name="The Broad Institute Genomics Platform"/>
            <consortium name="The Broad Institute Genome Sequencing Center for Infectious Disease"/>
            <person name="Wu L."/>
            <person name="Ma J."/>
        </authorList>
    </citation>
    <scope>NUCLEOTIDE SEQUENCE [LARGE SCALE GENOMIC DNA]</scope>
    <source>
        <strain evidence="3">CCUG 59129</strain>
    </source>
</reference>
<accession>A0ABW3HRV5</accession>
<organism evidence="2 3">
    <name type="scientific">Paenibacillus chungangensis</name>
    <dbReference type="NCBI Taxonomy" id="696535"/>
    <lineage>
        <taxon>Bacteria</taxon>
        <taxon>Bacillati</taxon>
        <taxon>Bacillota</taxon>
        <taxon>Bacilli</taxon>
        <taxon>Bacillales</taxon>
        <taxon>Paenibacillaceae</taxon>
        <taxon>Paenibacillus</taxon>
    </lineage>
</organism>
<dbReference type="Gene3D" id="2.170.270.10">
    <property type="entry name" value="SET domain"/>
    <property type="match status" value="1"/>
</dbReference>
<keyword evidence="3" id="KW-1185">Reference proteome</keyword>
<evidence type="ECO:0000313" key="2">
    <source>
        <dbReference type="EMBL" id="MFD0960216.1"/>
    </source>
</evidence>
<dbReference type="InterPro" id="IPR009207">
    <property type="entry name" value="SET7_MeTrfase"/>
</dbReference>
<name>A0ABW3HRV5_9BACL</name>
<dbReference type="CDD" id="cd10540">
    <property type="entry name" value="SET_SpSet7-like"/>
    <property type="match status" value="1"/>
</dbReference>
<evidence type="ECO:0000259" key="1">
    <source>
        <dbReference type="PROSITE" id="PS50280"/>
    </source>
</evidence>
<sequence>MLEVRTSKLISEGSTDEEFQRGVFATQDIKKGTLIHVAPVISYLNEDHVHIEKTILGDYAYSYGANHSAILLGYGSLFNHSYTPNASFELNFDNLTVEFYAHTDIKENEEVLTNYNGEVDCNDPLWFDVNK</sequence>
<gene>
    <name evidence="2" type="ORF">ACFQ2I_12520</name>
</gene>
<comment type="caution">
    <text evidence="2">The sequence shown here is derived from an EMBL/GenBank/DDBJ whole genome shotgun (WGS) entry which is preliminary data.</text>
</comment>
<dbReference type="PIRSF" id="PIRSF022536">
    <property type="entry name" value="A612L_SET"/>
    <property type="match status" value="1"/>
</dbReference>
<dbReference type="SMART" id="SM00317">
    <property type="entry name" value="SET"/>
    <property type="match status" value="1"/>
</dbReference>
<protein>
    <submittedName>
        <fullName evidence="2">SET domain-containing protein</fullName>
    </submittedName>
</protein>
<dbReference type="EMBL" id="JBHTJZ010000014">
    <property type="protein sequence ID" value="MFD0960216.1"/>
    <property type="molecule type" value="Genomic_DNA"/>
</dbReference>
<evidence type="ECO:0000313" key="3">
    <source>
        <dbReference type="Proteomes" id="UP001596989"/>
    </source>
</evidence>
<dbReference type="SUPFAM" id="SSF82199">
    <property type="entry name" value="SET domain"/>
    <property type="match status" value="1"/>
</dbReference>
<dbReference type="Proteomes" id="UP001596989">
    <property type="component" value="Unassembled WGS sequence"/>
</dbReference>
<dbReference type="InterPro" id="IPR046341">
    <property type="entry name" value="SET_dom_sf"/>
</dbReference>
<dbReference type="RefSeq" id="WP_377564592.1">
    <property type="nucleotide sequence ID" value="NZ_JBHTJZ010000014.1"/>
</dbReference>
<dbReference type="Pfam" id="PF00856">
    <property type="entry name" value="SET"/>
    <property type="match status" value="1"/>
</dbReference>